<dbReference type="PANTHER" id="PTHR31719">
    <property type="entry name" value="NAC TRANSCRIPTION FACTOR 56"/>
    <property type="match status" value="1"/>
</dbReference>
<keyword evidence="3" id="KW-0804">Transcription</keyword>
<sequence length="186" mass="21772">MLGVGYRFIPTDYELICYLIDQVQGFLQHPISEIIESDKVYCKEPWNLRHQLERENRTIDEVHMYFFVEVFPRERRAGKGYWHASSGVNKIFDPQSGQLVGETRGLAYYYTPSKNTCLKTNWIMHEYKLINPQYGPKERYWTICKIGKTGKSKVTVPEIIEESDESFYDANVNASEGIVYLGDQYT</sequence>
<dbReference type="PROSITE" id="PS51005">
    <property type="entry name" value="NAC"/>
    <property type="match status" value="1"/>
</dbReference>
<proteinExistence type="predicted"/>
<dbReference type="Proteomes" id="UP001417504">
    <property type="component" value="Unassembled WGS sequence"/>
</dbReference>
<evidence type="ECO:0000256" key="4">
    <source>
        <dbReference type="ARBA" id="ARBA00023242"/>
    </source>
</evidence>
<dbReference type="Pfam" id="PF02365">
    <property type="entry name" value="NAM"/>
    <property type="match status" value="1"/>
</dbReference>
<evidence type="ECO:0000313" key="6">
    <source>
        <dbReference type="EMBL" id="KAK9136956.1"/>
    </source>
</evidence>
<dbReference type="GO" id="GO:0003677">
    <property type="term" value="F:DNA binding"/>
    <property type="evidence" value="ECO:0007669"/>
    <property type="project" value="UniProtKB-KW"/>
</dbReference>
<dbReference type="SUPFAM" id="SSF101941">
    <property type="entry name" value="NAC domain"/>
    <property type="match status" value="1"/>
</dbReference>
<keyword evidence="4" id="KW-0539">Nucleus</keyword>
<evidence type="ECO:0000256" key="2">
    <source>
        <dbReference type="ARBA" id="ARBA00023125"/>
    </source>
</evidence>
<evidence type="ECO:0000313" key="7">
    <source>
        <dbReference type="Proteomes" id="UP001417504"/>
    </source>
</evidence>
<dbReference type="EMBL" id="JBBNAE010000003">
    <property type="protein sequence ID" value="KAK9136956.1"/>
    <property type="molecule type" value="Genomic_DNA"/>
</dbReference>
<reference evidence="6 7" key="1">
    <citation type="submission" date="2024-01" db="EMBL/GenBank/DDBJ databases">
        <title>Genome assemblies of Stephania.</title>
        <authorList>
            <person name="Yang L."/>
        </authorList>
    </citation>
    <scope>NUCLEOTIDE SEQUENCE [LARGE SCALE GENOMIC DNA]</scope>
    <source>
        <strain evidence="6">QJT</strain>
        <tissue evidence="6">Leaf</tissue>
    </source>
</reference>
<keyword evidence="7" id="KW-1185">Reference proteome</keyword>
<keyword evidence="2" id="KW-0238">DNA-binding</keyword>
<keyword evidence="1" id="KW-0805">Transcription regulation</keyword>
<evidence type="ECO:0000256" key="3">
    <source>
        <dbReference type="ARBA" id="ARBA00023163"/>
    </source>
</evidence>
<organism evidence="6 7">
    <name type="scientific">Stephania japonica</name>
    <dbReference type="NCBI Taxonomy" id="461633"/>
    <lineage>
        <taxon>Eukaryota</taxon>
        <taxon>Viridiplantae</taxon>
        <taxon>Streptophyta</taxon>
        <taxon>Embryophyta</taxon>
        <taxon>Tracheophyta</taxon>
        <taxon>Spermatophyta</taxon>
        <taxon>Magnoliopsida</taxon>
        <taxon>Ranunculales</taxon>
        <taxon>Menispermaceae</taxon>
        <taxon>Menispermoideae</taxon>
        <taxon>Cissampelideae</taxon>
        <taxon>Stephania</taxon>
    </lineage>
</organism>
<dbReference type="InterPro" id="IPR036093">
    <property type="entry name" value="NAC_dom_sf"/>
</dbReference>
<evidence type="ECO:0000256" key="1">
    <source>
        <dbReference type="ARBA" id="ARBA00023015"/>
    </source>
</evidence>
<accession>A0AAP0JMT5</accession>
<gene>
    <name evidence="6" type="ORF">Sjap_007550</name>
</gene>
<dbReference type="GO" id="GO:0006355">
    <property type="term" value="P:regulation of DNA-templated transcription"/>
    <property type="evidence" value="ECO:0007669"/>
    <property type="project" value="InterPro"/>
</dbReference>
<comment type="caution">
    <text evidence="6">The sequence shown here is derived from an EMBL/GenBank/DDBJ whole genome shotgun (WGS) entry which is preliminary data.</text>
</comment>
<dbReference type="InterPro" id="IPR003441">
    <property type="entry name" value="NAC-dom"/>
</dbReference>
<evidence type="ECO:0000259" key="5">
    <source>
        <dbReference type="PROSITE" id="PS51005"/>
    </source>
</evidence>
<protein>
    <recommendedName>
        <fullName evidence="5">NAC domain-containing protein</fullName>
    </recommendedName>
</protein>
<name>A0AAP0JMT5_9MAGN</name>
<dbReference type="PANTHER" id="PTHR31719:SF43">
    <property type="entry name" value="NAC TRANSCRIPTION FACTOR 56"/>
    <property type="match status" value="1"/>
</dbReference>
<feature type="domain" description="NAC" evidence="5">
    <location>
        <begin position="2"/>
        <end position="149"/>
    </location>
</feature>
<dbReference type="Gene3D" id="2.170.150.80">
    <property type="entry name" value="NAC domain"/>
    <property type="match status" value="1"/>
</dbReference>
<dbReference type="AlphaFoldDB" id="A0AAP0JMT5"/>